<dbReference type="Gene3D" id="2.170.140.10">
    <property type="entry name" value="Chitin binding domain"/>
    <property type="match status" value="1"/>
</dbReference>
<sequence length="1540" mass="174940">MFRKPYKSFSRLVTIPIQTVFILVTIRVHHRPVLCSPTFAGTNLPIPVAARLDSEACSGMRARYACDPDNPAMFHICLGRKRFTLICPGELHFNERTQTCDWPEYATCGRLSRVQLTNPSSTTSYSPKLVDLDYAEGFRAFNDSEDPYNIGQSHSKINSVNYKEENQLYEFFREGKLTLKKGHVKPAFVPYRGQNEPTNKISYTSKSSAAPFNLREKSDFNLKRRTRNLIQGQAKRRSRIFRQRVSGEKKVSSLSKWWNNPVLTSPAPATTVFPGNKDSSRGNYASNLIQPYSANIKTKVSFPFQQNTAERAKVLKLTSSDKNPKRRKVKASYESYRSALKVPWYRPSQHVNSNGAITSSYSFKTRTSREARPTPRKPMISSPFKPFTRPPVYLTRLKHKKASRGPDDGFVTSPLVPMGPGYRYMSDDVSNTHGPGMSKSLDKDKQKFEENKNFKEGISYVNLKQEFHKPHATLKAMLNKPPKQPSLSIAIEPIPDIDKSRQHAQKPLSRWAFDVPTTKPRLFVDYRSLGSAYEQHEPSRYASALSDSRRSLALGNVKHYDNSYNGSVVAVKMAEALQEHIIPAAHAVTDKHNKGVYHAKLAMLDNDWRTLHGVSSIPDYNPAQANRYYSSIYPTSPKDISYRNTEEIKHKPRSNGANSLRSFLDGDERGNYPVIEAHSDTIDSKKPDQLIQSHNHNSHITGINSAAKIEDNDNHFLKKKFSNMRRRNIALAKDKYDFVVGSEFSDDPKSSKAFVNHLMTEINNAAAKIEKKGTENKPTYLDKSRQRSFRSKTSMKTLPKKSEARSPIYRRRPVSRRDQHSKSPFSQPDRASQASSVFEEPYVNRLQDGIARTLTGAQDKMTVPTPLHTRYRSEKNEEQNKSKFKNSLKSNPQSERRASVFGSYRVAKEPPMRKTLPKLKTDSQANRHKRGPLATPLPNNINDDHSNFEEMYKLTSFPTNSQQPASKTPDQGRGISGDKETIAAAWKPKTGDRTQGSVTRYKDDHSSHKPTQIAGLFPEPARYRFTDARRYSFNPLALAQNQRRTQPIKEVSTHTPAYTRNRDALDISNHYFNRSPSRANHFNRLPTQDFALITHALRSSSNKNKAITKLAVNSNNVRKDPSTLNFDLHGLRAPRPAQRIFALRRPSLGKSHNQQRRAKNNDFSRHSLQGFKFNEHAVPASKTQPHTPVALKDSLFELRENQHNQGAKERVTRTPPVEKYKKRAGGCSSKWCKLPNCRCIGTDIPGELKPQEVPQMVLLTFDDSINIQNINYYRRLFNGTLRNPNGCPIKSTFFVSGDSTDYKLVKEVYRHGHEIASHTLSHRSPTTWWGYAGYDNWNNEVVGMRERLHKKAGIPMENITGMRAPFLQVGGDDQYAMLAENNFRYDSSMVTGPLRSNTRPPVWPFTLDSAPDSQTCSLTPCPKRSYPGLWEVPLVRWYGSNKMACAMPDACIIGAGAKGARRFLEENFKRHYRTNKAPLGIFIHASWFGRQRGNLEGLAQFLDNLSQLEDVWVVSVSQALDWIQHPVPVSKLESVKSWGC</sequence>
<dbReference type="SMART" id="SM00494">
    <property type="entry name" value="ChtBD2"/>
    <property type="match status" value="1"/>
</dbReference>
<dbReference type="GO" id="GO:0005576">
    <property type="term" value="C:extracellular region"/>
    <property type="evidence" value="ECO:0007669"/>
    <property type="project" value="InterPro"/>
</dbReference>
<dbReference type="EMBL" id="BLXT01002349">
    <property type="protein sequence ID" value="GFN93481.1"/>
    <property type="molecule type" value="Genomic_DNA"/>
</dbReference>
<dbReference type="Pfam" id="PF01522">
    <property type="entry name" value="Polysacc_deac_1"/>
    <property type="match status" value="1"/>
</dbReference>
<dbReference type="Gene3D" id="3.20.20.370">
    <property type="entry name" value="Glycoside hydrolase/deacetylase"/>
    <property type="match status" value="1"/>
</dbReference>
<feature type="compositionally biased region" description="Basic and acidic residues" evidence="1">
    <location>
        <begin position="769"/>
        <end position="785"/>
    </location>
</feature>
<comment type="caution">
    <text evidence="3">The sequence shown here is derived from an EMBL/GenBank/DDBJ whole genome shotgun (WGS) entry which is preliminary data.</text>
</comment>
<dbReference type="PANTHER" id="PTHR45985">
    <property type="match status" value="1"/>
</dbReference>
<dbReference type="GO" id="GO:0005975">
    <property type="term" value="P:carbohydrate metabolic process"/>
    <property type="evidence" value="ECO:0007669"/>
    <property type="project" value="InterPro"/>
</dbReference>
<dbReference type="InterPro" id="IPR036508">
    <property type="entry name" value="Chitin-bd_dom_sf"/>
</dbReference>
<proteinExistence type="predicted"/>
<keyword evidence="4" id="KW-1185">Reference proteome</keyword>
<dbReference type="InterPro" id="IPR002557">
    <property type="entry name" value="Chitin-bd_dom"/>
</dbReference>
<evidence type="ECO:0000259" key="2">
    <source>
        <dbReference type="PROSITE" id="PS50940"/>
    </source>
</evidence>
<evidence type="ECO:0000313" key="4">
    <source>
        <dbReference type="Proteomes" id="UP000735302"/>
    </source>
</evidence>
<dbReference type="InterPro" id="IPR052740">
    <property type="entry name" value="CE4"/>
</dbReference>
<dbReference type="PANTHER" id="PTHR45985:SF3">
    <property type="entry name" value="CHITIN DEACETYLASE-LIKE 4"/>
    <property type="match status" value="1"/>
</dbReference>
<feature type="region of interest" description="Disordered" evidence="1">
    <location>
        <begin position="363"/>
        <end position="385"/>
    </location>
</feature>
<feature type="compositionally biased region" description="Basic and acidic residues" evidence="1">
    <location>
        <begin position="871"/>
        <end position="881"/>
    </location>
</feature>
<dbReference type="GO" id="GO:0016810">
    <property type="term" value="F:hydrolase activity, acting on carbon-nitrogen (but not peptide) bonds"/>
    <property type="evidence" value="ECO:0007669"/>
    <property type="project" value="InterPro"/>
</dbReference>
<gene>
    <name evidence="3" type="ORF">PoB_001998700</name>
</gene>
<feature type="compositionally biased region" description="Basic and acidic residues" evidence="1">
    <location>
        <begin position="942"/>
        <end position="952"/>
    </location>
</feature>
<dbReference type="PROSITE" id="PS50940">
    <property type="entry name" value="CHIT_BIND_II"/>
    <property type="match status" value="1"/>
</dbReference>
<dbReference type="InterPro" id="IPR002509">
    <property type="entry name" value="NODB_dom"/>
</dbReference>
<feature type="domain" description="Chitin-binding type-2" evidence="2">
    <location>
        <begin position="54"/>
        <end position="110"/>
    </location>
</feature>
<protein>
    <submittedName>
        <fullName evidence="3">Chitin deacetylase 5a</fullName>
    </submittedName>
</protein>
<evidence type="ECO:0000313" key="3">
    <source>
        <dbReference type="EMBL" id="GFN93481.1"/>
    </source>
</evidence>
<accession>A0AAV3ZDY6</accession>
<dbReference type="GO" id="GO:0008061">
    <property type="term" value="F:chitin binding"/>
    <property type="evidence" value="ECO:0007669"/>
    <property type="project" value="InterPro"/>
</dbReference>
<dbReference type="Proteomes" id="UP000735302">
    <property type="component" value="Unassembled WGS sequence"/>
</dbReference>
<reference evidence="3 4" key="1">
    <citation type="journal article" date="2021" name="Elife">
        <title>Chloroplast acquisition without the gene transfer in kleptoplastic sea slugs, Plakobranchus ocellatus.</title>
        <authorList>
            <person name="Maeda T."/>
            <person name="Takahashi S."/>
            <person name="Yoshida T."/>
            <person name="Shimamura S."/>
            <person name="Takaki Y."/>
            <person name="Nagai Y."/>
            <person name="Toyoda A."/>
            <person name="Suzuki Y."/>
            <person name="Arimoto A."/>
            <person name="Ishii H."/>
            <person name="Satoh N."/>
            <person name="Nishiyama T."/>
            <person name="Hasebe M."/>
            <person name="Maruyama T."/>
            <person name="Minagawa J."/>
            <person name="Obokata J."/>
            <person name="Shigenobu S."/>
        </authorList>
    </citation>
    <scope>NUCLEOTIDE SEQUENCE [LARGE SCALE GENOMIC DNA]</scope>
</reference>
<dbReference type="InterPro" id="IPR011330">
    <property type="entry name" value="Glyco_hydro/deAcase_b/a-brl"/>
</dbReference>
<feature type="compositionally biased region" description="Polar residues" evidence="1">
    <location>
        <begin position="956"/>
        <end position="969"/>
    </location>
</feature>
<dbReference type="SUPFAM" id="SSF57625">
    <property type="entry name" value="Invertebrate chitin-binding proteins"/>
    <property type="match status" value="1"/>
</dbReference>
<feature type="region of interest" description="Disordered" evidence="1">
    <location>
        <begin position="769"/>
        <end position="836"/>
    </location>
</feature>
<feature type="region of interest" description="Disordered" evidence="1">
    <location>
        <begin position="854"/>
        <end position="1012"/>
    </location>
</feature>
<organism evidence="3 4">
    <name type="scientific">Plakobranchus ocellatus</name>
    <dbReference type="NCBI Taxonomy" id="259542"/>
    <lineage>
        <taxon>Eukaryota</taxon>
        <taxon>Metazoa</taxon>
        <taxon>Spiralia</taxon>
        <taxon>Lophotrochozoa</taxon>
        <taxon>Mollusca</taxon>
        <taxon>Gastropoda</taxon>
        <taxon>Heterobranchia</taxon>
        <taxon>Euthyneura</taxon>
        <taxon>Panpulmonata</taxon>
        <taxon>Sacoglossa</taxon>
        <taxon>Placobranchoidea</taxon>
        <taxon>Plakobranchidae</taxon>
        <taxon>Plakobranchus</taxon>
    </lineage>
</organism>
<dbReference type="Pfam" id="PF01607">
    <property type="entry name" value="CBM_14"/>
    <property type="match status" value="1"/>
</dbReference>
<evidence type="ECO:0000256" key="1">
    <source>
        <dbReference type="SAM" id="MobiDB-lite"/>
    </source>
</evidence>
<dbReference type="SUPFAM" id="SSF88713">
    <property type="entry name" value="Glycoside hydrolase/deacetylase"/>
    <property type="match status" value="1"/>
</dbReference>
<name>A0AAV3ZDY6_9GAST</name>
<feature type="compositionally biased region" description="Polar residues" evidence="1">
    <location>
        <begin position="822"/>
        <end position="836"/>
    </location>
</feature>